<dbReference type="Proteomes" id="UP000314986">
    <property type="component" value="Unassembled WGS sequence"/>
</dbReference>
<evidence type="ECO:0000256" key="1">
    <source>
        <dbReference type="ARBA" id="ARBA00022737"/>
    </source>
</evidence>
<dbReference type="STRING" id="7868.ENSCMIP00000030279"/>
<accession>A0A4W3IJ07</accession>
<reference evidence="4" key="2">
    <citation type="journal article" date="2007" name="PLoS Biol.">
        <title>Survey sequencing and comparative analysis of the elephant shark (Callorhinchus milii) genome.</title>
        <authorList>
            <person name="Venkatesh B."/>
            <person name="Kirkness E.F."/>
            <person name="Loh Y.H."/>
            <person name="Halpern A.L."/>
            <person name="Lee A.P."/>
            <person name="Johnson J."/>
            <person name="Dandona N."/>
            <person name="Viswanathan L.D."/>
            <person name="Tay A."/>
            <person name="Venter J.C."/>
            <person name="Strausberg R.L."/>
            <person name="Brenner S."/>
        </authorList>
    </citation>
    <scope>NUCLEOTIDE SEQUENCE [LARGE SCALE GENOMIC DNA]</scope>
</reference>
<feature type="domain" description="Thrombospondin-like N-terminal" evidence="2">
    <location>
        <begin position="1"/>
        <end position="126"/>
    </location>
</feature>
<name>A0A4W3IJ07_CALMI</name>
<reference evidence="3" key="4">
    <citation type="submission" date="2025-08" db="UniProtKB">
        <authorList>
            <consortium name="Ensembl"/>
        </authorList>
    </citation>
    <scope>IDENTIFICATION</scope>
</reference>
<dbReference type="Pfam" id="PF02210">
    <property type="entry name" value="Laminin_G_2"/>
    <property type="match status" value="1"/>
</dbReference>
<evidence type="ECO:0000313" key="3">
    <source>
        <dbReference type="Ensembl" id="ENSCMIP00000030279.1"/>
    </source>
</evidence>
<proteinExistence type="predicted"/>
<dbReference type="SMART" id="SM00210">
    <property type="entry name" value="TSPN"/>
    <property type="match status" value="1"/>
</dbReference>
<reference evidence="4" key="3">
    <citation type="journal article" date="2014" name="Nature">
        <title>Elephant shark genome provides unique insights into gnathostome evolution.</title>
        <authorList>
            <consortium name="International Elephant Shark Genome Sequencing Consortium"/>
            <person name="Venkatesh B."/>
            <person name="Lee A.P."/>
            <person name="Ravi V."/>
            <person name="Maurya A.K."/>
            <person name="Lian M.M."/>
            <person name="Swann J.B."/>
            <person name="Ohta Y."/>
            <person name="Flajnik M.F."/>
            <person name="Sutoh Y."/>
            <person name="Kasahara M."/>
            <person name="Hoon S."/>
            <person name="Gangu V."/>
            <person name="Roy S.W."/>
            <person name="Irimia M."/>
            <person name="Korzh V."/>
            <person name="Kondrychyn I."/>
            <person name="Lim Z.W."/>
            <person name="Tay B.H."/>
            <person name="Tohari S."/>
            <person name="Kong K.W."/>
            <person name="Ho S."/>
            <person name="Lorente-Galdos B."/>
            <person name="Quilez J."/>
            <person name="Marques-Bonet T."/>
            <person name="Raney B.J."/>
            <person name="Ingham P.W."/>
            <person name="Tay A."/>
            <person name="Hillier L.W."/>
            <person name="Minx P."/>
            <person name="Boehm T."/>
            <person name="Wilson R.K."/>
            <person name="Brenner S."/>
            <person name="Warren W.C."/>
        </authorList>
    </citation>
    <scope>NUCLEOTIDE SEQUENCE [LARGE SCALE GENOMIC DNA]</scope>
</reference>
<dbReference type="SUPFAM" id="SSF49899">
    <property type="entry name" value="Concanavalin A-like lectins/glucanases"/>
    <property type="match status" value="1"/>
</dbReference>
<dbReference type="InterPro" id="IPR001791">
    <property type="entry name" value="Laminin_G"/>
</dbReference>
<dbReference type="InterPro" id="IPR013320">
    <property type="entry name" value="ConA-like_dom_sf"/>
</dbReference>
<protein>
    <recommendedName>
        <fullName evidence="2">Thrombospondin-like N-terminal domain-containing protein</fullName>
    </recommendedName>
</protein>
<dbReference type="InParanoid" id="A0A4W3IJ07"/>
<dbReference type="GeneTree" id="ENSGT00940000157935"/>
<keyword evidence="1" id="KW-0677">Repeat</keyword>
<evidence type="ECO:0000259" key="2">
    <source>
        <dbReference type="SMART" id="SM00210"/>
    </source>
</evidence>
<keyword evidence="4" id="KW-1185">Reference proteome</keyword>
<reference evidence="3" key="5">
    <citation type="submission" date="2025-09" db="UniProtKB">
        <authorList>
            <consortium name="Ensembl"/>
        </authorList>
    </citation>
    <scope>IDENTIFICATION</scope>
</reference>
<dbReference type="AlphaFoldDB" id="A0A4W3IJ07"/>
<dbReference type="Ensembl" id="ENSCMIT00000030746.1">
    <property type="protein sequence ID" value="ENSCMIP00000030279.1"/>
    <property type="gene ID" value="ENSCMIG00000013038.1"/>
</dbReference>
<sequence length="140" mass="15675">MNGSTKDKNWNIWQIKDPLGNDQVGVRMNGGSRSVEFFAVGVDGALQTITFSPVSTLYDSQWHKVLISVQADTVTLFIDCERLETQRINPRGIINTKGDTFLGKLSDNPTVSVPFDVQWMIIHCDPYRAQRESCPELSIG</sequence>
<organism evidence="3 4">
    <name type="scientific">Callorhinchus milii</name>
    <name type="common">Ghost shark</name>
    <dbReference type="NCBI Taxonomy" id="7868"/>
    <lineage>
        <taxon>Eukaryota</taxon>
        <taxon>Metazoa</taxon>
        <taxon>Chordata</taxon>
        <taxon>Craniata</taxon>
        <taxon>Vertebrata</taxon>
        <taxon>Chondrichthyes</taxon>
        <taxon>Holocephali</taxon>
        <taxon>Chimaeriformes</taxon>
        <taxon>Callorhinchidae</taxon>
        <taxon>Callorhinchus</taxon>
    </lineage>
</organism>
<dbReference type="InterPro" id="IPR048287">
    <property type="entry name" value="TSPN-like_N"/>
</dbReference>
<evidence type="ECO:0000313" key="4">
    <source>
        <dbReference type="Proteomes" id="UP000314986"/>
    </source>
</evidence>
<reference evidence="4" key="1">
    <citation type="journal article" date="2006" name="Science">
        <title>Ancient noncoding elements conserved in the human genome.</title>
        <authorList>
            <person name="Venkatesh B."/>
            <person name="Kirkness E.F."/>
            <person name="Loh Y.H."/>
            <person name="Halpern A.L."/>
            <person name="Lee A.P."/>
            <person name="Johnson J."/>
            <person name="Dandona N."/>
            <person name="Viswanathan L.D."/>
            <person name="Tay A."/>
            <person name="Venter J.C."/>
            <person name="Strausberg R.L."/>
            <person name="Brenner S."/>
        </authorList>
    </citation>
    <scope>NUCLEOTIDE SEQUENCE [LARGE SCALE GENOMIC DNA]</scope>
</reference>
<dbReference type="Gene3D" id="2.60.120.200">
    <property type="match status" value="1"/>
</dbReference>